<comment type="caution">
    <text evidence="1">The sequence shown here is derived from an EMBL/GenBank/DDBJ whole genome shotgun (WGS) entry which is preliminary data.</text>
</comment>
<dbReference type="AlphaFoldDB" id="A0A4C1VI94"/>
<gene>
    <name evidence="1" type="ORF">EVAR_16340_1</name>
</gene>
<evidence type="ECO:0000313" key="2">
    <source>
        <dbReference type="Proteomes" id="UP000299102"/>
    </source>
</evidence>
<proteinExistence type="predicted"/>
<sequence length="141" mass="15983">MHRDAAFISNAAREPVYHDNVQVIFFIHQMNRKHIHHSDVRSGGEDNVRRIALALFALCEFRSAHQNTSGDKRKQCDVFNGERKHPSRPLRGELLTISIDSGENIFMTHTSAKILTNACSQKTNADSDGSLVNSNQREKRN</sequence>
<accession>A0A4C1VI94</accession>
<organism evidence="1 2">
    <name type="scientific">Eumeta variegata</name>
    <name type="common">Bagworm moth</name>
    <name type="synonym">Eumeta japonica</name>
    <dbReference type="NCBI Taxonomy" id="151549"/>
    <lineage>
        <taxon>Eukaryota</taxon>
        <taxon>Metazoa</taxon>
        <taxon>Ecdysozoa</taxon>
        <taxon>Arthropoda</taxon>
        <taxon>Hexapoda</taxon>
        <taxon>Insecta</taxon>
        <taxon>Pterygota</taxon>
        <taxon>Neoptera</taxon>
        <taxon>Endopterygota</taxon>
        <taxon>Lepidoptera</taxon>
        <taxon>Glossata</taxon>
        <taxon>Ditrysia</taxon>
        <taxon>Tineoidea</taxon>
        <taxon>Psychidae</taxon>
        <taxon>Oiketicinae</taxon>
        <taxon>Eumeta</taxon>
    </lineage>
</organism>
<protein>
    <submittedName>
        <fullName evidence="1">Uncharacterized protein</fullName>
    </submittedName>
</protein>
<evidence type="ECO:0000313" key="1">
    <source>
        <dbReference type="EMBL" id="GBP37435.1"/>
    </source>
</evidence>
<keyword evidence="2" id="KW-1185">Reference proteome</keyword>
<dbReference type="Proteomes" id="UP000299102">
    <property type="component" value="Unassembled WGS sequence"/>
</dbReference>
<dbReference type="EMBL" id="BGZK01000333">
    <property type="protein sequence ID" value="GBP37435.1"/>
    <property type="molecule type" value="Genomic_DNA"/>
</dbReference>
<reference evidence="1 2" key="1">
    <citation type="journal article" date="2019" name="Commun. Biol.">
        <title>The bagworm genome reveals a unique fibroin gene that provides high tensile strength.</title>
        <authorList>
            <person name="Kono N."/>
            <person name="Nakamura H."/>
            <person name="Ohtoshi R."/>
            <person name="Tomita M."/>
            <person name="Numata K."/>
            <person name="Arakawa K."/>
        </authorList>
    </citation>
    <scope>NUCLEOTIDE SEQUENCE [LARGE SCALE GENOMIC DNA]</scope>
</reference>
<name>A0A4C1VI94_EUMVA</name>